<evidence type="ECO:0000313" key="1">
    <source>
        <dbReference type="EMBL" id="RHB37195.1"/>
    </source>
</evidence>
<comment type="caution">
    <text evidence="1">The sequence shown here is derived from an EMBL/GenBank/DDBJ whole genome shotgun (WGS) entry which is preliminary data.</text>
</comment>
<gene>
    <name evidence="1" type="ORF">DW888_05865</name>
</gene>
<name>A0A413VUA9_9BACE</name>
<sequence length="242" mass="28193">MKELKKQIMELLQQKLSVYGFKKKQYFLIRTVKEDNVVQIIAPGFAHGVRQRISVSISVGVIYKDINNEAIKFGEPDRLKHPGAMEITDIGYIMPQKDYHEWHIALNSDIQSIENDINNIVSTIIQYGFPHLEMLSEEDNLINEIDRDSITAHKGRLIPIIYYMRNEKERALQYIEKSIKEISKGFTKEDYESAKRLAGEGGYFIMVENNALKYYMEFVENFKRILNEENASSVSKENYPID</sequence>
<evidence type="ECO:0000313" key="2">
    <source>
        <dbReference type="Proteomes" id="UP000284379"/>
    </source>
</evidence>
<reference evidence="1 2" key="1">
    <citation type="submission" date="2018-08" db="EMBL/GenBank/DDBJ databases">
        <title>A genome reference for cultivated species of the human gut microbiota.</title>
        <authorList>
            <person name="Zou Y."/>
            <person name="Xue W."/>
            <person name="Luo G."/>
        </authorList>
    </citation>
    <scope>NUCLEOTIDE SEQUENCE [LARGE SCALE GENOMIC DNA]</scope>
    <source>
        <strain evidence="1 2">AM40-30BH</strain>
    </source>
</reference>
<dbReference type="RefSeq" id="WP_122201123.1">
    <property type="nucleotide sequence ID" value="NZ_CABJFV010000003.1"/>
</dbReference>
<dbReference type="EMBL" id="QSGO01000003">
    <property type="protein sequence ID" value="RHB37195.1"/>
    <property type="molecule type" value="Genomic_DNA"/>
</dbReference>
<accession>A0A413VUA9</accession>
<proteinExistence type="predicted"/>
<evidence type="ECO:0008006" key="3">
    <source>
        <dbReference type="Google" id="ProtNLM"/>
    </source>
</evidence>
<dbReference type="Proteomes" id="UP000284379">
    <property type="component" value="Unassembled WGS sequence"/>
</dbReference>
<protein>
    <recommendedName>
        <fullName evidence="3">DUF4304 domain-containing protein</fullName>
    </recommendedName>
</protein>
<dbReference type="AlphaFoldDB" id="A0A413VUA9"/>
<organism evidence="1 2">
    <name type="scientific">Bacteroides nordii</name>
    <dbReference type="NCBI Taxonomy" id="291645"/>
    <lineage>
        <taxon>Bacteria</taxon>
        <taxon>Pseudomonadati</taxon>
        <taxon>Bacteroidota</taxon>
        <taxon>Bacteroidia</taxon>
        <taxon>Bacteroidales</taxon>
        <taxon>Bacteroidaceae</taxon>
        <taxon>Bacteroides</taxon>
    </lineage>
</organism>